<sequence>MNFRGIFREEKSLFLLFGFRGRTTCSWANDDIANIMDTINTKHKLCRAARSEMLCQSLSKRPVGLVSIVTTLSASASVYMA</sequence>
<proteinExistence type="predicted"/>
<evidence type="ECO:0000313" key="1">
    <source>
        <dbReference type="EMBL" id="TDZ26757.1"/>
    </source>
</evidence>
<dbReference type="AlphaFoldDB" id="A0A484GAL6"/>
<dbReference type="EMBL" id="AMCV02000001">
    <property type="protein sequence ID" value="TDZ26757.1"/>
    <property type="molecule type" value="Genomic_DNA"/>
</dbReference>
<dbReference type="Proteomes" id="UP000014480">
    <property type="component" value="Unassembled WGS sequence"/>
</dbReference>
<keyword evidence="2" id="KW-1185">Reference proteome</keyword>
<protein>
    <submittedName>
        <fullName evidence="1">Uncharacterized protein</fullName>
    </submittedName>
</protein>
<accession>A0A484GAL6</accession>
<gene>
    <name evidence="1" type="ORF">Cob_v000581</name>
</gene>
<evidence type="ECO:0000313" key="2">
    <source>
        <dbReference type="Proteomes" id="UP000014480"/>
    </source>
</evidence>
<comment type="caution">
    <text evidence="1">The sequence shown here is derived from an EMBL/GenBank/DDBJ whole genome shotgun (WGS) entry which is preliminary data.</text>
</comment>
<organism evidence="1 2">
    <name type="scientific">Colletotrichum orbiculare (strain 104-T / ATCC 96160 / CBS 514.97 / LARS 414 / MAFF 240422)</name>
    <name type="common">Cucumber anthracnose fungus</name>
    <name type="synonym">Colletotrichum lagenarium</name>
    <dbReference type="NCBI Taxonomy" id="1213857"/>
    <lineage>
        <taxon>Eukaryota</taxon>
        <taxon>Fungi</taxon>
        <taxon>Dikarya</taxon>
        <taxon>Ascomycota</taxon>
        <taxon>Pezizomycotina</taxon>
        <taxon>Sordariomycetes</taxon>
        <taxon>Hypocreomycetidae</taxon>
        <taxon>Glomerellales</taxon>
        <taxon>Glomerellaceae</taxon>
        <taxon>Colletotrichum</taxon>
        <taxon>Colletotrichum orbiculare species complex</taxon>
    </lineage>
</organism>
<reference evidence="2" key="2">
    <citation type="journal article" date="2019" name="Mol. Plant Microbe Interact.">
        <title>Genome sequence resources for four phytopathogenic fungi from the Colletotrichum orbiculare species complex.</title>
        <authorList>
            <person name="Gan P."/>
            <person name="Tsushima A."/>
            <person name="Narusaka M."/>
            <person name="Narusaka Y."/>
            <person name="Takano Y."/>
            <person name="Kubo Y."/>
            <person name="Shirasu K."/>
        </authorList>
    </citation>
    <scope>GENOME REANNOTATION</scope>
    <source>
        <strain evidence="2">104-T / ATCC 96160 / CBS 514.97 / LARS 414 / MAFF 240422</strain>
    </source>
</reference>
<reference evidence="2" key="1">
    <citation type="journal article" date="2013" name="New Phytol.">
        <title>Comparative genomic and transcriptomic analyses reveal the hemibiotrophic stage shift of Colletotrichum fungi.</title>
        <authorList>
            <person name="Gan P."/>
            <person name="Ikeda K."/>
            <person name="Irieda H."/>
            <person name="Narusaka M."/>
            <person name="O'Connell R.J."/>
            <person name="Narusaka Y."/>
            <person name="Takano Y."/>
            <person name="Kubo Y."/>
            <person name="Shirasu K."/>
        </authorList>
    </citation>
    <scope>NUCLEOTIDE SEQUENCE [LARGE SCALE GENOMIC DNA]</scope>
    <source>
        <strain evidence="2">104-T / ATCC 96160 / CBS 514.97 / LARS 414 / MAFF 240422</strain>
    </source>
</reference>
<name>A0A484GAL6_COLOR</name>